<accession>A0ACB9C8K3</accession>
<reference evidence="1 2" key="2">
    <citation type="journal article" date="2022" name="Mol. Ecol. Resour.">
        <title>The genomes of chicory, endive, great burdock and yacon provide insights into Asteraceae paleo-polyploidization history and plant inulin production.</title>
        <authorList>
            <person name="Fan W."/>
            <person name="Wang S."/>
            <person name="Wang H."/>
            <person name="Wang A."/>
            <person name="Jiang F."/>
            <person name="Liu H."/>
            <person name="Zhao H."/>
            <person name="Xu D."/>
            <person name="Zhang Y."/>
        </authorList>
    </citation>
    <scope>NUCLEOTIDE SEQUENCE [LARGE SCALE GENOMIC DNA]</scope>
    <source>
        <strain evidence="2">cv. Yunnan</strain>
        <tissue evidence="1">Leaves</tissue>
    </source>
</reference>
<protein>
    <submittedName>
        <fullName evidence="1">Uncharacterized protein</fullName>
    </submittedName>
</protein>
<reference evidence="2" key="1">
    <citation type="journal article" date="2022" name="Mol. Ecol. Resour.">
        <title>The genomes of chicory, endive, great burdock and yacon provide insights into Asteraceae palaeo-polyploidization history and plant inulin production.</title>
        <authorList>
            <person name="Fan W."/>
            <person name="Wang S."/>
            <person name="Wang H."/>
            <person name="Wang A."/>
            <person name="Jiang F."/>
            <person name="Liu H."/>
            <person name="Zhao H."/>
            <person name="Xu D."/>
            <person name="Zhang Y."/>
        </authorList>
    </citation>
    <scope>NUCLEOTIDE SEQUENCE [LARGE SCALE GENOMIC DNA]</scope>
    <source>
        <strain evidence="2">cv. Yunnan</strain>
    </source>
</reference>
<comment type="caution">
    <text evidence="1">The sequence shown here is derived from an EMBL/GenBank/DDBJ whole genome shotgun (WGS) entry which is preliminary data.</text>
</comment>
<evidence type="ECO:0000313" key="1">
    <source>
        <dbReference type="EMBL" id="KAI3730609.1"/>
    </source>
</evidence>
<gene>
    <name evidence="1" type="ORF">L1987_61781</name>
</gene>
<dbReference type="Proteomes" id="UP001056120">
    <property type="component" value="Linkage Group LG21"/>
</dbReference>
<proteinExistence type="predicted"/>
<sequence length="481" mass="54216">MTMRVIPERFRGLRVLLVEPHKSLLQHHADMLKQNSYRVATTTKASNGLSMLMSEQTYNCVLIDADIHETDMADFLNQVLRHQPQMSIVLMASDDIHLRIPKEALESKAVLCLLKPCGLRDICNIWKHICRNMISFEENVSNKVQRVNQKFKSSSTNNISSGNDINSQECEVTYEDLFSYDDDSDDDYNQEDVDEIASKENVGNIGTTKKADKGKQPFILARKNDKYPKRRIEFKTRVTWKGELDNKFNRALKELGKQAQSSAILKHMKVPGLTRFHVASHLQKYQKKQKLIEASISALANERCRFSTQCDDEASVIDQSSNLQRSSKLNLAGIFYMIIENIRAKLKEAPPIPINSCCGDQATGHSFGEAMSPLGFGATVVSDYNMKMQWSHSGNFGDGSGSGVCDVQEQLALPDFLRPDARSLCPSKDFQVNRENLYPDFLHSAIPFDAEKRINPSSSLDSMPFGLANADFSIPEFPTEE</sequence>
<organism evidence="1 2">
    <name type="scientific">Smallanthus sonchifolius</name>
    <dbReference type="NCBI Taxonomy" id="185202"/>
    <lineage>
        <taxon>Eukaryota</taxon>
        <taxon>Viridiplantae</taxon>
        <taxon>Streptophyta</taxon>
        <taxon>Embryophyta</taxon>
        <taxon>Tracheophyta</taxon>
        <taxon>Spermatophyta</taxon>
        <taxon>Magnoliopsida</taxon>
        <taxon>eudicotyledons</taxon>
        <taxon>Gunneridae</taxon>
        <taxon>Pentapetalae</taxon>
        <taxon>asterids</taxon>
        <taxon>campanulids</taxon>
        <taxon>Asterales</taxon>
        <taxon>Asteraceae</taxon>
        <taxon>Asteroideae</taxon>
        <taxon>Heliantheae alliance</taxon>
        <taxon>Millerieae</taxon>
        <taxon>Smallanthus</taxon>
    </lineage>
</organism>
<name>A0ACB9C8K3_9ASTR</name>
<keyword evidence="2" id="KW-1185">Reference proteome</keyword>
<evidence type="ECO:0000313" key="2">
    <source>
        <dbReference type="Proteomes" id="UP001056120"/>
    </source>
</evidence>
<dbReference type="EMBL" id="CM042038">
    <property type="protein sequence ID" value="KAI3730609.1"/>
    <property type="molecule type" value="Genomic_DNA"/>
</dbReference>